<gene>
    <name evidence="3" type="ORF">NPIL_161461</name>
</gene>
<evidence type="ECO:0000259" key="2">
    <source>
        <dbReference type="Pfam" id="PF07530"/>
    </source>
</evidence>
<evidence type="ECO:0000313" key="4">
    <source>
        <dbReference type="Proteomes" id="UP000887013"/>
    </source>
</evidence>
<feature type="compositionally biased region" description="Basic and acidic residues" evidence="1">
    <location>
        <begin position="60"/>
        <end position="86"/>
    </location>
</feature>
<dbReference type="AlphaFoldDB" id="A0A8X6QQ58"/>
<dbReference type="Proteomes" id="UP000887013">
    <property type="component" value="Unassembled WGS sequence"/>
</dbReference>
<proteinExistence type="predicted"/>
<dbReference type="InterPro" id="IPR006579">
    <property type="entry name" value="Pre_C2HC_dom"/>
</dbReference>
<accession>A0A8X6QQ58</accession>
<organism evidence="3 4">
    <name type="scientific">Nephila pilipes</name>
    <name type="common">Giant wood spider</name>
    <name type="synonym">Nephila maculata</name>
    <dbReference type="NCBI Taxonomy" id="299642"/>
    <lineage>
        <taxon>Eukaryota</taxon>
        <taxon>Metazoa</taxon>
        <taxon>Ecdysozoa</taxon>
        <taxon>Arthropoda</taxon>
        <taxon>Chelicerata</taxon>
        <taxon>Arachnida</taxon>
        <taxon>Araneae</taxon>
        <taxon>Araneomorphae</taxon>
        <taxon>Entelegynae</taxon>
        <taxon>Araneoidea</taxon>
        <taxon>Nephilidae</taxon>
        <taxon>Nephila</taxon>
    </lineage>
</organism>
<keyword evidence="4" id="KW-1185">Reference proteome</keyword>
<name>A0A8X6QQ58_NEPPI</name>
<evidence type="ECO:0000256" key="1">
    <source>
        <dbReference type="SAM" id="MobiDB-lite"/>
    </source>
</evidence>
<protein>
    <recommendedName>
        <fullName evidence="2">Pre-C2HC domain-containing protein</fullName>
    </recommendedName>
</protein>
<dbReference type="Pfam" id="PF07530">
    <property type="entry name" value="PRE_C2HC"/>
    <property type="match status" value="1"/>
</dbReference>
<feature type="region of interest" description="Disordered" evidence="1">
    <location>
        <begin position="60"/>
        <end position="103"/>
    </location>
</feature>
<comment type="caution">
    <text evidence="3">The sequence shown here is derived from an EMBL/GenBank/DDBJ whole genome shotgun (WGS) entry which is preliminary data.</text>
</comment>
<feature type="domain" description="Pre-C2HC" evidence="2">
    <location>
        <begin position="4"/>
        <end position="43"/>
    </location>
</feature>
<sequence>MPPEQIMEELHELGFQPQTCHVMMNKKTNHPMPLFLTTLAKKLSTRISLTSLSSVLLKPKKEDKKKQATKERLKLRNTLREKRDSRTGPSMARPNIYTAPASYAEAAKSSPATASPTQAPGSISDTFAQLKDPECVQILKKYIALSKSGNSTADRFTKIMAFLEIDNIQ</sequence>
<reference evidence="3" key="1">
    <citation type="submission" date="2020-08" db="EMBL/GenBank/DDBJ databases">
        <title>Multicomponent nature underlies the extraordinary mechanical properties of spider dragline silk.</title>
        <authorList>
            <person name="Kono N."/>
            <person name="Nakamura H."/>
            <person name="Mori M."/>
            <person name="Yoshida Y."/>
            <person name="Ohtoshi R."/>
            <person name="Malay A.D."/>
            <person name="Moran D.A.P."/>
            <person name="Tomita M."/>
            <person name="Numata K."/>
            <person name="Arakawa K."/>
        </authorList>
    </citation>
    <scope>NUCLEOTIDE SEQUENCE</scope>
</reference>
<dbReference type="EMBL" id="BMAW01131314">
    <property type="protein sequence ID" value="GFU38871.1"/>
    <property type="molecule type" value="Genomic_DNA"/>
</dbReference>
<evidence type="ECO:0000313" key="3">
    <source>
        <dbReference type="EMBL" id="GFU38871.1"/>
    </source>
</evidence>